<dbReference type="InterPro" id="IPR043129">
    <property type="entry name" value="ATPase_NBD"/>
</dbReference>
<sequence>MRKRSVVFELTDREIRAFWFSVLPFKKQGHSSTAVEFDRIPIPAGVVEQGNVRNENILINILATYGAERPNESQNAYLAIPLHQGFIRSYTLPWIPKRDRKSAISLLTDEEISIARSDLLFDFLVLSEEKHKSLQILLGATRQSLLYRYVYIFGRAGYKVTSVDFTLSILGQSLGFEANEDILYLQGEFGSFQMALFRGSVPESVRSLYPSQLSLPPPLPEVKERKTNEWAEEWEKEIRRFLLYHGTQHSDLNLNRLVWKGDAALEFLAQGVLASNHVSVVEQARLRNVPDFWQKVLEENKGWSEAALGYGLRISAHRPGLNLWRQPIWAQTVRRRYLGIALFMFALFISGTIIGGLLYQMALPLQQEVQQISSQGTRLEAQAKHQAELATAWDKVKHHSERIGADLAQIQAIHVLPGEELKIEQVIYKQGIMSLRGSAKDAGSVQTLIHTLRTIGWEQPSLTSYRLTSLNNVEFSLSAKHGRARTE</sequence>
<keyword evidence="1" id="KW-1133">Transmembrane helix</keyword>
<evidence type="ECO:0000313" key="3">
    <source>
        <dbReference type="Proteomes" id="UP000238916"/>
    </source>
</evidence>
<evidence type="ECO:0000313" key="2">
    <source>
        <dbReference type="EMBL" id="SPF33043.1"/>
    </source>
</evidence>
<dbReference type="OrthoDB" id="1790346at2"/>
<dbReference type="Gene3D" id="3.30.1490.300">
    <property type="match status" value="1"/>
</dbReference>
<dbReference type="Gene3D" id="3.30.420.40">
    <property type="match status" value="2"/>
</dbReference>
<reference evidence="3" key="1">
    <citation type="submission" date="2018-02" db="EMBL/GenBank/DDBJ databases">
        <authorList>
            <person name="Hausmann B."/>
        </authorList>
    </citation>
    <scope>NUCLEOTIDE SEQUENCE [LARGE SCALE GENOMIC DNA]</scope>
    <source>
        <strain evidence="3">Peat soil MAG SbF1</strain>
    </source>
</reference>
<gene>
    <name evidence="2" type="ORF">SBF1_120006</name>
</gene>
<dbReference type="Proteomes" id="UP000238916">
    <property type="component" value="Unassembled WGS sequence"/>
</dbReference>
<name>A0A2U3K055_9FIRM</name>
<dbReference type="SUPFAM" id="SSF53067">
    <property type="entry name" value="Actin-like ATPase domain"/>
    <property type="match status" value="1"/>
</dbReference>
<dbReference type="AlphaFoldDB" id="A0A2U3K055"/>
<evidence type="ECO:0000256" key="1">
    <source>
        <dbReference type="SAM" id="Phobius"/>
    </source>
</evidence>
<accession>A0A2U3K055</accession>
<organism evidence="2 3">
    <name type="scientific">Candidatus Desulfosporosinus infrequens</name>
    <dbReference type="NCBI Taxonomy" id="2043169"/>
    <lineage>
        <taxon>Bacteria</taxon>
        <taxon>Bacillati</taxon>
        <taxon>Bacillota</taxon>
        <taxon>Clostridia</taxon>
        <taxon>Eubacteriales</taxon>
        <taxon>Desulfitobacteriaceae</taxon>
        <taxon>Desulfosporosinus</taxon>
    </lineage>
</organism>
<evidence type="ECO:0008006" key="4">
    <source>
        <dbReference type="Google" id="ProtNLM"/>
    </source>
</evidence>
<dbReference type="EMBL" id="OMOF01000024">
    <property type="protein sequence ID" value="SPF33043.1"/>
    <property type="molecule type" value="Genomic_DNA"/>
</dbReference>
<feature type="transmembrane region" description="Helical" evidence="1">
    <location>
        <begin position="337"/>
        <end position="359"/>
    </location>
</feature>
<protein>
    <recommendedName>
        <fullName evidence="4">Fimbrial assembly family protein</fullName>
    </recommendedName>
</protein>
<keyword evidence="1" id="KW-0472">Membrane</keyword>
<proteinExistence type="predicted"/>
<keyword evidence="1" id="KW-0812">Transmembrane</keyword>